<comment type="caution">
    <text evidence="1">The sequence shown here is derived from an EMBL/GenBank/DDBJ whole genome shotgun (WGS) entry which is preliminary data.</text>
</comment>
<dbReference type="AlphaFoldDB" id="A0A6N4R4R6"/>
<reference evidence="1 2" key="1">
    <citation type="journal article" date="2017" name="Nat. Commun.">
        <title>In situ click chemistry generation of cyclooxygenase-2 inhibitors.</title>
        <authorList>
            <person name="Bhardwaj A."/>
            <person name="Kaur J."/>
            <person name="Wuest M."/>
            <person name="Wuest F."/>
        </authorList>
    </citation>
    <scope>NUCLEOTIDE SEQUENCE [LARGE SCALE GENOMIC DNA]</scope>
    <source>
        <strain evidence="1">S2_018_000_R2_106</strain>
    </source>
</reference>
<accession>A0A6N4R4R6</accession>
<name>A0A6N4R4R6_BLAVI</name>
<evidence type="ECO:0000313" key="1">
    <source>
        <dbReference type="EMBL" id="TKW61560.1"/>
    </source>
</evidence>
<gene>
    <name evidence="1" type="ORF">DI628_02745</name>
</gene>
<sequence length="156" mass="17528">MRITLVEASSLKNILTGESKPTLVNSDGKAVIFKLFEDKPSIKLVLQRCTAEAVARTNARNTKRYVGVSTLEVDFYSSSWNDLSHLTVIYALHPEAPHSRIYIVATPHKIDPEKLTRELMQTVSEGKSFETEYPILEIKQAPHRRFNLMVSEAAAA</sequence>
<proteinExistence type="predicted"/>
<dbReference type="Proteomes" id="UP000320948">
    <property type="component" value="Unassembled WGS sequence"/>
</dbReference>
<organism evidence="1 2">
    <name type="scientific">Blastochloris viridis</name>
    <name type="common">Rhodopseudomonas viridis</name>
    <dbReference type="NCBI Taxonomy" id="1079"/>
    <lineage>
        <taxon>Bacteria</taxon>
        <taxon>Pseudomonadati</taxon>
        <taxon>Pseudomonadota</taxon>
        <taxon>Alphaproteobacteria</taxon>
        <taxon>Hyphomicrobiales</taxon>
        <taxon>Blastochloridaceae</taxon>
        <taxon>Blastochloris</taxon>
    </lineage>
</organism>
<protein>
    <submittedName>
        <fullName evidence="1">Uncharacterized protein</fullName>
    </submittedName>
</protein>
<dbReference type="EMBL" id="VAFM01000001">
    <property type="protein sequence ID" value="TKW61560.1"/>
    <property type="molecule type" value="Genomic_DNA"/>
</dbReference>
<evidence type="ECO:0000313" key="2">
    <source>
        <dbReference type="Proteomes" id="UP000320948"/>
    </source>
</evidence>